<evidence type="ECO:0000256" key="2">
    <source>
        <dbReference type="ARBA" id="ARBA00007441"/>
    </source>
</evidence>
<evidence type="ECO:0000313" key="8">
    <source>
        <dbReference type="EMBL" id="MBN7772518.1"/>
    </source>
</evidence>
<gene>
    <name evidence="8" type="ORF">JYB65_04015</name>
</gene>
<evidence type="ECO:0000256" key="5">
    <source>
        <dbReference type="ARBA" id="ARBA00022898"/>
    </source>
</evidence>
<name>A0A939D885_CLOAM</name>
<keyword evidence="3 6" id="KW-0032">Aminotransferase</keyword>
<proteinExistence type="inferred from homology"/>
<dbReference type="InterPro" id="IPR004838">
    <property type="entry name" value="NHTrfase_class1_PyrdxlP-BS"/>
</dbReference>
<keyword evidence="9" id="KW-1185">Reference proteome</keyword>
<sequence length="396" mass="44878">MKLSKRIQEMQHSPIRKFYVYSNEAKKQGKKVYQLNIGQPDIKTPKAFMEAVRAYDEKVLAYAPSEGIPELIDAIRGYYARYGMNYDRGNVLITNGGSEALTFIMTAILDSGDEVIVPEPYYTNYTTFIGFSDGKVVPLTTKAEEGYHYAKKEAIEALITPRTRAMVFVNPGNPTGSVLTRDEMRMICDLAKKHDFFIIADEVYREFIYDNGEMTSFGQYEDVADRVIIVDSVSKRFSACGARIGSIVTKNEELYSNLLKLAQGRLCCPTIDQVGSVALYNLDPSYFNEIKAEYERRRNVVYDELCKIEGLVCEKPSGAFYITAKLPVENAEEFLIWMLTEFDDNGETVMFAPAEGFYGTPGLGRSEMRIAYVLNEKDMVRGVELIRLGLEAYNKR</sequence>
<dbReference type="CDD" id="cd00609">
    <property type="entry name" value="AAT_like"/>
    <property type="match status" value="1"/>
</dbReference>
<evidence type="ECO:0000259" key="7">
    <source>
        <dbReference type="Pfam" id="PF00155"/>
    </source>
</evidence>
<keyword evidence="4 6" id="KW-0808">Transferase</keyword>
<dbReference type="AlphaFoldDB" id="A0A939D885"/>
<comment type="cofactor">
    <cofactor evidence="1 6">
        <name>pyridoxal 5'-phosphate</name>
        <dbReference type="ChEBI" id="CHEBI:597326"/>
    </cofactor>
</comment>
<keyword evidence="5" id="KW-0663">Pyridoxal phosphate</keyword>
<organism evidence="8 9">
    <name type="scientific">Clostridium aminobutyricum</name>
    <dbReference type="NCBI Taxonomy" id="33953"/>
    <lineage>
        <taxon>Bacteria</taxon>
        <taxon>Bacillati</taxon>
        <taxon>Bacillota</taxon>
        <taxon>Clostridia</taxon>
        <taxon>Eubacteriales</taxon>
        <taxon>Clostridiaceae</taxon>
        <taxon>Clostridium</taxon>
    </lineage>
</organism>
<dbReference type="GO" id="GO:0030170">
    <property type="term" value="F:pyridoxal phosphate binding"/>
    <property type="evidence" value="ECO:0007669"/>
    <property type="project" value="InterPro"/>
</dbReference>
<dbReference type="PANTHER" id="PTHR46383:SF1">
    <property type="entry name" value="ASPARTATE AMINOTRANSFERASE"/>
    <property type="match status" value="1"/>
</dbReference>
<evidence type="ECO:0000256" key="6">
    <source>
        <dbReference type="RuleBase" id="RU000481"/>
    </source>
</evidence>
<dbReference type="NCBIfam" id="NF005744">
    <property type="entry name" value="PRK07568.1"/>
    <property type="match status" value="1"/>
</dbReference>
<dbReference type="Gene3D" id="3.40.640.10">
    <property type="entry name" value="Type I PLP-dependent aspartate aminotransferase-like (Major domain)"/>
    <property type="match status" value="1"/>
</dbReference>
<dbReference type="RefSeq" id="WP_206581318.1">
    <property type="nucleotide sequence ID" value="NZ_JAFJZZ010000001.1"/>
</dbReference>
<reference evidence="8" key="1">
    <citation type="submission" date="2021-02" db="EMBL/GenBank/DDBJ databases">
        <title>Abyssanaerobacter marinus gen.nov., sp., nov, anaerobic bacterium isolated from the Onnuri vent field of Indian Ocean and suggestion of Mogibacteriaceae fam. nov., and proposal of reclassification of ambiguous this family's genus member.</title>
        <authorList>
            <person name="Kim Y.J."/>
            <person name="Yang J.-A."/>
        </authorList>
    </citation>
    <scope>NUCLEOTIDE SEQUENCE</scope>
    <source>
        <strain evidence="8">DSM 2634</strain>
    </source>
</reference>
<dbReference type="EMBL" id="JAFJZZ010000001">
    <property type="protein sequence ID" value="MBN7772518.1"/>
    <property type="molecule type" value="Genomic_DNA"/>
</dbReference>
<dbReference type="SUPFAM" id="SSF53383">
    <property type="entry name" value="PLP-dependent transferases"/>
    <property type="match status" value="1"/>
</dbReference>
<evidence type="ECO:0000256" key="1">
    <source>
        <dbReference type="ARBA" id="ARBA00001933"/>
    </source>
</evidence>
<dbReference type="EC" id="2.6.1.-" evidence="6"/>
<accession>A0A939D885</accession>
<evidence type="ECO:0000256" key="4">
    <source>
        <dbReference type="ARBA" id="ARBA00022679"/>
    </source>
</evidence>
<dbReference type="InterPro" id="IPR015422">
    <property type="entry name" value="PyrdxlP-dep_Trfase_small"/>
</dbReference>
<dbReference type="Proteomes" id="UP000664545">
    <property type="component" value="Unassembled WGS sequence"/>
</dbReference>
<comment type="similarity">
    <text evidence="2 6">Belongs to the class-I pyridoxal-phosphate-dependent aminotransferase family.</text>
</comment>
<dbReference type="GO" id="GO:0008483">
    <property type="term" value="F:transaminase activity"/>
    <property type="evidence" value="ECO:0007669"/>
    <property type="project" value="UniProtKB-KW"/>
</dbReference>
<feature type="domain" description="Aminotransferase class I/classII large" evidence="7">
    <location>
        <begin position="31"/>
        <end position="341"/>
    </location>
</feature>
<protein>
    <recommendedName>
        <fullName evidence="6">Aminotransferase</fullName>
        <ecNumber evidence="6">2.6.1.-</ecNumber>
    </recommendedName>
</protein>
<evidence type="ECO:0000256" key="3">
    <source>
        <dbReference type="ARBA" id="ARBA00022576"/>
    </source>
</evidence>
<dbReference type="Pfam" id="PF00155">
    <property type="entry name" value="Aminotran_1_2"/>
    <property type="match status" value="1"/>
</dbReference>
<dbReference type="GO" id="GO:0006520">
    <property type="term" value="P:amino acid metabolic process"/>
    <property type="evidence" value="ECO:0007669"/>
    <property type="project" value="InterPro"/>
</dbReference>
<dbReference type="PANTHER" id="PTHR46383">
    <property type="entry name" value="ASPARTATE AMINOTRANSFERASE"/>
    <property type="match status" value="1"/>
</dbReference>
<dbReference type="Gene3D" id="3.90.1150.10">
    <property type="entry name" value="Aspartate Aminotransferase, domain 1"/>
    <property type="match status" value="1"/>
</dbReference>
<dbReference type="InterPro" id="IPR015421">
    <property type="entry name" value="PyrdxlP-dep_Trfase_major"/>
</dbReference>
<dbReference type="InterPro" id="IPR004839">
    <property type="entry name" value="Aminotransferase_I/II_large"/>
</dbReference>
<dbReference type="PROSITE" id="PS00105">
    <property type="entry name" value="AA_TRANSFER_CLASS_1"/>
    <property type="match status" value="1"/>
</dbReference>
<dbReference type="PRINTS" id="PR00753">
    <property type="entry name" value="ACCSYNTHASE"/>
</dbReference>
<dbReference type="InterPro" id="IPR015424">
    <property type="entry name" value="PyrdxlP-dep_Trfase"/>
</dbReference>
<dbReference type="InterPro" id="IPR050596">
    <property type="entry name" value="AspAT/PAT-like"/>
</dbReference>
<comment type="caution">
    <text evidence="8">The sequence shown here is derived from an EMBL/GenBank/DDBJ whole genome shotgun (WGS) entry which is preliminary data.</text>
</comment>
<evidence type="ECO:0000313" key="9">
    <source>
        <dbReference type="Proteomes" id="UP000664545"/>
    </source>
</evidence>